<feature type="transmembrane region" description="Helical" evidence="9">
    <location>
        <begin position="292"/>
        <end position="319"/>
    </location>
</feature>
<comment type="similarity">
    <text evidence="2">Belongs to the amino acid-polyamine-organocation (APC) superfamily. Basic amino acid/polyamine antiporter (APA) (TC 2.A.3.2) family.</text>
</comment>
<evidence type="ECO:0000256" key="6">
    <source>
        <dbReference type="ARBA" id="ARBA00022970"/>
    </source>
</evidence>
<dbReference type="InterPro" id="IPR050367">
    <property type="entry name" value="APC_superfamily"/>
</dbReference>
<dbReference type="PIRSF" id="PIRSF006060">
    <property type="entry name" value="AA_transporter"/>
    <property type="match status" value="1"/>
</dbReference>
<dbReference type="Proteomes" id="UP001142372">
    <property type="component" value="Unassembled WGS sequence"/>
</dbReference>
<keyword evidence="4" id="KW-1003">Cell membrane</keyword>
<dbReference type="GO" id="GO:0006865">
    <property type="term" value="P:amino acid transport"/>
    <property type="evidence" value="ECO:0007669"/>
    <property type="project" value="UniProtKB-KW"/>
</dbReference>
<sequence>MSTASTTEVEPVPTRGLPVPALAGMVVGSMVGAGVFSLPSTFAAATGAVGAAIAWTIAGLGMLTLVFVFQRLAVRKPELDAGIYAYAKAGFGDYVGFFSAFGYWASACAGNVTYWVLIGSTLGGLFPAFGAGNTVVAVAVATGGLWLFHFVITRGVRQAAILNSIVTVAKLLPLLLFVVVVAIAGFNWQTFTANLWGGATPDAGALFGQIQSTMLVTVFVFLGVEGATVYSRYARCRRDVGRATLLGFLSVLALFVLVSILSFGVLPRGELAGLRQPSVAGVLEAIVGPWGYWFISIGLIVSVLGAYLAWSLMAAEVLYTAAKSEDAPRFLTRTTRRGVPIAAMLLTTTLVQALLIVTIFSNDAFDFMLKLCSSLALIPYLLTAGYALKLETRAGDDPAGRSRRGFAVAALATIYALFLVIAGGPTYLLVSFIIYAPGTVLYVIARRERGLRVFTRWELVICIAAIALAAAAVVALATGAIVI</sequence>
<dbReference type="Gene3D" id="1.20.1740.10">
    <property type="entry name" value="Amino acid/polyamine transporter I"/>
    <property type="match status" value="1"/>
</dbReference>
<dbReference type="RefSeq" id="WP_271177532.1">
    <property type="nucleotide sequence ID" value="NZ_BAAAJO010000002.1"/>
</dbReference>
<evidence type="ECO:0000256" key="3">
    <source>
        <dbReference type="ARBA" id="ARBA00022448"/>
    </source>
</evidence>
<dbReference type="Pfam" id="PF13520">
    <property type="entry name" value="AA_permease_2"/>
    <property type="match status" value="1"/>
</dbReference>
<dbReference type="EMBL" id="BSEN01000012">
    <property type="protein sequence ID" value="GLJ76874.1"/>
    <property type="molecule type" value="Genomic_DNA"/>
</dbReference>
<dbReference type="AlphaFoldDB" id="A0A9W6M0P2"/>
<evidence type="ECO:0000313" key="10">
    <source>
        <dbReference type="EMBL" id="GLJ76874.1"/>
    </source>
</evidence>
<dbReference type="PANTHER" id="PTHR42770:SF4">
    <property type="entry name" value="ARGININE_ORNITHINE ANTIPORTER-RELATED"/>
    <property type="match status" value="1"/>
</dbReference>
<dbReference type="InterPro" id="IPR004754">
    <property type="entry name" value="Amino_acid_antiprt"/>
</dbReference>
<comment type="caution">
    <text evidence="10">The sequence shown here is derived from an EMBL/GenBank/DDBJ whole genome shotgun (WGS) entry which is preliminary data.</text>
</comment>
<keyword evidence="8 9" id="KW-0472">Membrane</keyword>
<comment type="subcellular location">
    <subcellularLocation>
        <location evidence="1">Cell membrane</location>
        <topology evidence="1">Multi-pass membrane protein</topology>
    </subcellularLocation>
</comment>
<feature type="transmembrane region" description="Helical" evidence="9">
    <location>
        <begin position="125"/>
        <end position="148"/>
    </location>
</feature>
<evidence type="ECO:0000256" key="8">
    <source>
        <dbReference type="ARBA" id="ARBA00023136"/>
    </source>
</evidence>
<feature type="transmembrane region" description="Helical" evidence="9">
    <location>
        <begin position="160"/>
        <end position="186"/>
    </location>
</feature>
<feature type="transmembrane region" description="Helical" evidence="9">
    <location>
        <begin position="21"/>
        <end position="42"/>
    </location>
</feature>
<keyword evidence="5 9" id="KW-0812">Transmembrane</keyword>
<evidence type="ECO:0000256" key="9">
    <source>
        <dbReference type="SAM" id="Phobius"/>
    </source>
</evidence>
<reference evidence="10" key="1">
    <citation type="journal article" date="2014" name="Int. J. Syst. Evol. Microbiol.">
        <title>Complete genome sequence of Corynebacterium casei LMG S-19264T (=DSM 44701T), isolated from a smear-ripened cheese.</title>
        <authorList>
            <consortium name="US DOE Joint Genome Institute (JGI-PGF)"/>
            <person name="Walter F."/>
            <person name="Albersmeier A."/>
            <person name="Kalinowski J."/>
            <person name="Ruckert C."/>
        </authorList>
    </citation>
    <scope>NUCLEOTIDE SEQUENCE</scope>
    <source>
        <strain evidence="10">VKM Ac-1401</strain>
    </source>
</reference>
<feature type="transmembrane region" description="Helical" evidence="9">
    <location>
        <begin position="367"/>
        <end position="388"/>
    </location>
</feature>
<accession>A0A9W6M0P2</accession>
<dbReference type="NCBIfam" id="TIGR00905">
    <property type="entry name" value="2A0302"/>
    <property type="match status" value="1"/>
</dbReference>
<feature type="transmembrane region" description="Helical" evidence="9">
    <location>
        <begin position="404"/>
        <end position="421"/>
    </location>
</feature>
<dbReference type="PANTHER" id="PTHR42770">
    <property type="entry name" value="AMINO ACID TRANSPORTER-RELATED"/>
    <property type="match status" value="1"/>
</dbReference>
<evidence type="ECO:0000256" key="4">
    <source>
        <dbReference type="ARBA" id="ARBA00022475"/>
    </source>
</evidence>
<evidence type="ECO:0000256" key="1">
    <source>
        <dbReference type="ARBA" id="ARBA00004651"/>
    </source>
</evidence>
<organism evidence="10 11">
    <name type="scientific">Leifsonia poae</name>
    <dbReference type="NCBI Taxonomy" id="110933"/>
    <lineage>
        <taxon>Bacteria</taxon>
        <taxon>Bacillati</taxon>
        <taxon>Actinomycetota</taxon>
        <taxon>Actinomycetes</taxon>
        <taxon>Micrococcales</taxon>
        <taxon>Microbacteriaceae</taxon>
        <taxon>Leifsonia</taxon>
    </lineage>
</organism>
<keyword evidence="11" id="KW-1185">Reference proteome</keyword>
<name>A0A9W6M0P2_9MICO</name>
<proteinExistence type="inferred from homology"/>
<evidence type="ECO:0000256" key="2">
    <source>
        <dbReference type="ARBA" id="ARBA00008220"/>
    </source>
</evidence>
<reference evidence="10" key="2">
    <citation type="submission" date="2023-01" db="EMBL/GenBank/DDBJ databases">
        <authorList>
            <person name="Sun Q."/>
            <person name="Evtushenko L."/>
        </authorList>
    </citation>
    <scope>NUCLEOTIDE SEQUENCE</scope>
    <source>
        <strain evidence="10">VKM Ac-1401</strain>
    </source>
</reference>
<evidence type="ECO:0000256" key="7">
    <source>
        <dbReference type="ARBA" id="ARBA00022989"/>
    </source>
</evidence>
<feature type="transmembrane region" description="Helical" evidence="9">
    <location>
        <begin position="245"/>
        <end position="266"/>
    </location>
</feature>
<dbReference type="InterPro" id="IPR002293">
    <property type="entry name" value="AA/rel_permease1"/>
</dbReference>
<feature type="transmembrane region" description="Helical" evidence="9">
    <location>
        <begin position="457"/>
        <end position="482"/>
    </location>
</feature>
<feature type="transmembrane region" description="Helical" evidence="9">
    <location>
        <begin position="48"/>
        <end position="69"/>
    </location>
</feature>
<dbReference type="GO" id="GO:0005886">
    <property type="term" value="C:plasma membrane"/>
    <property type="evidence" value="ECO:0007669"/>
    <property type="project" value="UniProtKB-SubCell"/>
</dbReference>
<feature type="transmembrane region" description="Helical" evidence="9">
    <location>
        <begin position="206"/>
        <end position="224"/>
    </location>
</feature>
<gene>
    <name evidence="10" type="primary">arcD2</name>
    <name evidence="10" type="ORF">GCM10017584_24480</name>
</gene>
<evidence type="ECO:0000256" key="5">
    <source>
        <dbReference type="ARBA" id="ARBA00022692"/>
    </source>
</evidence>
<keyword evidence="3" id="KW-0813">Transport</keyword>
<feature type="transmembrane region" description="Helical" evidence="9">
    <location>
        <begin position="339"/>
        <end position="361"/>
    </location>
</feature>
<keyword evidence="6" id="KW-0029">Amino-acid transport</keyword>
<keyword evidence="7 9" id="KW-1133">Transmembrane helix</keyword>
<dbReference type="GO" id="GO:0022857">
    <property type="term" value="F:transmembrane transporter activity"/>
    <property type="evidence" value="ECO:0007669"/>
    <property type="project" value="InterPro"/>
</dbReference>
<evidence type="ECO:0000313" key="11">
    <source>
        <dbReference type="Proteomes" id="UP001142372"/>
    </source>
</evidence>
<protein>
    <submittedName>
        <fullName evidence="10">Amino acid APC transporter</fullName>
    </submittedName>
</protein>
<feature type="transmembrane region" description="Helical" evidence="9">
    <location>
        <begin position="427"/>
        <end position="445"/>
    </location>
</feature>